<evidence type="ECO:0000313" key="3">
    <source>
        <dbReference type="EMBL" id="KAG7388914.1"/>
    </source>
</evidence>
<name>A0A8T1W9K6_9STRA</name>
<dbReference type="GO" id="GO:0005737">
    <property type="term" value="C:cytoplasm"/>
    <property type="evidence" value="ECO:0007669"/>
    <property type="project" value="TreeGrafter"/>
</dbReference>
<gene>
    <name evidence="3" type="ORF">PHYPSEUDO_011561</name>
</gene>
<organism evidence="3 4">
    <name type="scientific">Phytophthora pseudosyringae</name>
    <dbReference type="NCBI Taxonomy" id="221518"/>
    <lineage>
        <taxon>Eukaryota</taxon>
        <taxon>Sar</taxon>
        <taxon>Stramenopiles</taxon>
        <taxon>Oomycota</taxon>
        <taxon>Peronosporomycetes</taxon>
        <taxon>Peronosporales</taxon>
        <taxon>Peronosporaceae</taxon>
        <taxon>Phytophthora</taxon>
    </lineage>
</organism>
<dbReference type="Pfam" id="PF01214">
    <property type="entry name" value="CK_II_beta"/>
    <property type="match status" value="1"/>
</dbReference>
<accession>A0A8T1W9K6</accession>
<dbReference type="GO" id="GO:0019887">
    <property type="term" value="F:protein kinase regulator activity"/>
    <property type="evidence" value="ECO:0007669"/>
    <property type="project" value="InterPro"/>
</dbReference>
<comment type="caution">
    <text evidence="3">The sequence shown here is derived from an EMBL/GenBank/DDBJ whole genome shotgun (WGS) entry which is preliminary data.</text>
</comment>
<evidence type="ECO:0000313" key="4">
    <source>
        <dbReference type="Proteomes" id="UP000694044"/>
    </source>
</evidence>
<dbReference type="AlphaFoldDB" id="A0A8T1W9K6"/>
<dbReference type="PANTHER" id="PTHR11740">
    <property type="entry name" value="CASEIN KINASE II SUBUNIT BETA"/>
    <property type="match status" value="1"/>
</dbReference>
<evidence type="ECO:0000256" key="1">
    <source>
        <dbReference type="ARBA" id="ARBA00006941"/>
    </source>
</evidence>
<reference evidence="3" key="1">
    <citation type="submission" date="2021-02" db="EMBL/GenBank/DDBJ databases">
        <authorList>
            <person name="Palmer J.M."/>
        </authorList>
    </citation>
    <scope>NUCLEOTIDE SEQUENCE</scope>
    <source>
        <strain evidence="3">SCRP734</strain>
    </source>
</reference>
<comment type="similarity">
    <text evidence="1 2">Belongs to the casein kinase 2 subunit beta family.</text>
</comment>
<dbReference type="PANTHER" id="PTHR11740:SF0">
    <property type="entry name" value="CASEIN KINASE II SUBUNIT BETA"/>
    <property type="match status" value="1"/>
</dbReference>
<evidence type="ECO:0000256" key="2">
    <source>
        <dbReference type="RuleBase" id="RU361268"/>
    </source>
</evidence>
<dbReference type="InterPro" id="IPR000704">
    <property type="entry name" value="Casein_kinase_II_reg-sub"/>
</dbReference>
<dbReference type="SMART" id="SM01085">
    <property type="entry name" value="CK_II_beta"/>
    <property type="match status" value="1"/>
</dbReference>
<dbReference type="EMBL" id="JAGDFM010000052">
    <property type="protein sequence ID" value="KAG7388914.1"/>
    <property type="molecule type" value="Genomic_DNA"/>
</dbReference>
<dbReference type="FunFam" id="2.20.25.20:FF:000001">
    <property type="entry name" value="Casein kinase II subunit beta"/>
    <property type="match status" value="1"/>
</dbReference>
<dbReference type="FunFam" id="1.10.1820.10:FF:000008">
    <property type="entry name" value="Casein kinase II subunit beta"/>
    <property type="match status" value="1"/>
</dbReference>
<proteinExistence type="inferred from homology"/>
<keyword evidence="4" id="KW-1185">Reference proteome</keyword>
<dbReference type="Proteomes" id="UP000694044">
    <property type="component" value="Unassembled WGS sequence"/>
</dbReference>
<protein>
    <recommendedName>
        <fullName evidence="2">Casein kinase II subunit beta</fullName>
        <shortName evidence="2">CK II beta</shortName>
    </recommendedName>
</protein>
<comment type="subunit">
    <text evidence="2">Tetramer of two alpha and two beta subunits.</text>
</comment>
<sequence length="247" mass="28571">MSDYEEEDEKWVQWFCSLSGNEPFCEVAQSYIEDSFNLYGLRAMVPNYQDALNIILDMTGWAPLYLQNFILGYCVLTDWLTDGWMAVDIPYDDDVPAYAAELYGLIHARYIITAHGLDAMMKKYREGDFGVCPRALCDGQPVVPAGLHDEWKKSEMKVYCPKCRDLYTPASEYQTPAIDGAYFGTTFPHLFFLTYRELEPAPSTLLYVPRVFGYKIHNKSENRRRLAILAKEDEDEEKTQQQVSKRK</sequence>
<dbReference type="GO" id="GO:0005956">
    <property type="term" value="C:protein kinase CK2 complex"/>
    <property type="evidence" value="ECO:0007669"/>
    <property type="project" value="UniProtKB-UniRule"/>
</dbReference>
<dbReference type="OrthoDB" id="3971593at2759"/>